<evidence type="ECO:0000313" key="1">
    <source>
        <dbReference type="EMBL" id="SVC29310.1"/>
    </source>
</evidence>
<protein>
    <submittedName>
        <fullName evidence="1">Uncharacterized protein</fullName>
    </submittedName>
</protein>
<reference evidence="1" key="1">
    <citation type="submission" date="2018-05" db="EMBL/GenBank/DDBJ databases">
        <authorList>
            <person name="Lanie J.A."/>
            <person name="Ng W.-L."/>
            <person name="Kazmierczak K.M."/>
            <person name="Andrzejewski T.M."/>
            <person name="Davidsen T.M."/>
            <person name="Wayne K.J."/>
            <person name="Tettelin H."/>
            <person name="Glass J.I."/>
            <person name="Rusch D."/>
            <person name="Podicherti R."/>
            <person name="Tsui H.-C.T."/>
            <person name="Winkler M.E."/>
        </authorList>
    </citation>
    <scope>NUCLEOTIDE SEQUENCE</scope>
</reference>
<accession>A0A382KXW4</accession>
<proteinExistence type="predicted"/>
<name>A0A382KXW4_9ZZZZ</name>
<dbReference type="AlphaFoldDB" id="A0A382KXW4"/>
<organism evidence="1">
    <name type="scientific">marine metagenome</name>
    <dbReference type="NCBI Taxonomy" id="408172"/>
    <lineage>
        <taxon>unclassified sequences</taxon>
        <taxon>metagenomes</taxon>
        <taxon>ecological metagenomes</taxon>
    </lineage>
</organism>
<gene>
    <name evidence="1" type="ORF">METZ01_LOCUS282164</name>
</gene>
<dbReference type="EMBL" id="UINC01083524">
    <property type="protein sequence ID" value="SVC29310.1"/>
    <property type="molecule type" value="Genomic_DNA"/>
</dbReference>
<sequence length="50" mass="5512">MPVAKAVVPLTKLRRFMIPSCSTLSVGDRVVASFTSVSTEVTRIYRVGRQ</sequence>